<keyword evidence="1" id="KW-1133">Transmembrane helix</keyword>
<dbReference type="AlphaFoldDB" id="A0A1I1S1V7"/>
<dbReference type="EMBL" id="FOMO01000001">
    <property type="protein sequence ID" value="SFD38528.1"/>
    <property type="molecule type" value="Genomic_DNA"/>
</dbReference>
<evidence type="ECO:0000313" key="2">
    <source>
        <dbReference type="EMBL" id="SFD38528.1"/>
    </source>
</evidence>
<proteinExistence type="predicted"/>
<keyword evidence="1" id="KW-0812">Transmembrane</keyword>
<organism evidence="2 3">
    <name type="scientific">Pseudomonas straminea</name>
    <dbReference type="NCBI Taxonomy" id="47882"/>
    <lineage>
        <taxon>Bacteria</taxon>
        <taxon>Pseudomonadati</taxon>
        <taxon>Pseudomonadota</taxon>
        <taxon>Gammaproteobacteria</taxon>
        <taxon>Pseudomonadales</taxon>
        <taxon>Pseudomonadaceae</taxon>
        <taxon>Phytopseudomonas</taxon>
    </lineage>
</organism>
<feature type="transmembrane region" description="Helical" evidence="1">
    <location>
        <begin position="5"/>
        <end position="22"/>
    </location>
</feature>
<sequence>MIKRYLIYTALFIPVALLYVVLEHYFGDSWLTVGIFVVLVLGARIGLLLYRRSKGIHDSWFDG</sequence>
<accession>A0A1I1S1V7</accession>
<protein>
    <submittedName>
        <fullName evidence="2">Uncharacterized protein</fullName>
    </submittedName>
</protein>
<dbReference type="Proteomes" id="UP000243950">
    <property type="component" value="Unassembled WGS sequence"/>
</dbReference>
<name>A0A1I1S1V7_PSEOC</name>
<feature type="transmembrane region" description="Helical" evidence="1">
    <location>
        <begin position="28"/>
        <end position="50"/>
    </location>
</feature>
<reference evidence="3" key="1">
    <citation type="submission" date="2016-10" db="EMBL/GenBank/DDBJ databases">
        <authorList>
            <person name="Varghese N."/>
            <person name="Submissions S."/>
        </authorList>
    </citation>
    <scope>NUCLEOTIDE SEQUENCE [LARGE SCALE GENOMIC DNA]</scope>
    <source>
        <strain evidence="3">JCM 2783</strain>
    </source>
</reference>
<keyword evidence="1" id="KW-0472">Membrane</keyword>
<keyword evidence="3" id="KW-1185">Reference proteome</keyword>
<gene>
    <name evidence="2" type="ORF">SAMN05216372_101512</name>
</gene>
<evidence type="ECO:0000256" key="1">
    <source>
        <dbReference type="SAM" id="Phobius"/>
    </source>
</evidence>
<evidence type="ECO:0000313" key="3">
    <source>
        <dbReference type="Proteomes" id="UP000243950"/>
    </source>
</evidence>
<dbReference type="RefSeq" id="WP_093500637.1">
    <property type="nucleotide sequence ID" value="NZ_BSSG01000001.1"/>
</dbReference>